<dbReference type="InterPro" id="IPR016153">
    <property type="entry name" value="Heat_shock_Hsp33_N"/>
</dbReference>
<evidence type="ECO:0000256" key="3">
    <source>
        <dbReference type="ARBA" id="ARBA00023157"/>
    </source>
</evidence>
<dbReference type="InterPro" id="IPR000397">
    <property type="entry name" value="Heat_shock_Hsp33"/>
</dbReference>
<dbReference type="InterPro" id="IPR016154">
    <property type="entry name" value="Heat_shock_Hsp33_C"/>
</dbReference>
<keyword evidence="4" id="KW-0143">Chaperone</keyword>
<dbReference type="SUPFAM" id="SSF118352">
    <property type="entry name" value="HSP33 redox switch-like"/>
    <property type="match status" value="1"/>
</dbReference>
<dbReference type="PANTHER" id="PTHR30111:SF1">
    <property type="entry name" value="33 KDA CHAPERONIN"/>
    <property type="match status" value="1"/>
</dbReference>
<evidence type="ECO:0000256" key="1">
    <source>
        <dbReference type="ARBA" id="ARBA00022490"/>
    </source>
</evidence>
<dbReference type="InterPro" id="IPR023212">
    <property type="entry name" value="Hsp33_helix_hairpin_bin_dom_sf"/>
</dbReference>
<evidence type="ECO:0000256" key="4">
    <source>
        <dbReference type="ARBA" id="ARBA00023186"/>
    </source>
</evidence>
<dbReference type="GO" id="GO:0051082">
    <property type="term" value="F:unfolded protein binding"/>
    <property type="evidence" value="ECO:0007669"/>
    <property type="project" value="InterPro"/>
</dbReference>
<dbReference type="Gene3D" id="3.55.30.10">
    <property type="entry name" value="Hsp33 domain"/>
    <property type="match status" value="1"/>
</dbReference>
<dbReference type="SUPFAM" id="SSF64397">
    <property type="entry name" value="Hsp33 domain"/>
    <property type="match status" value="1"/>
</dbReference>
<accession>A0A7V2SYT6</accession>
<keyword evidence="1" id="KW-0963">Cytoplasm</keyword>
<sequence length="296" mass="33188">MISDKLQRFLIENTNVRGELVQLDQAWQTLQATAPYPAPIRKILGEALAAVSLLATTIKFSGSLILQINATAPMHLLVVQATSDNTVRGLARWNKEIPDNADFQDLLTDGRIIITIEPNDGGERYQSIVSLNGGSLADSLASYFETSEQLQTRLWLAADDQTATGLLLQRLPDSDTNKHSIESEDESWNRTLALTETISSEELLTLDRKTILHRLYHEEELRLFDAESIEFKCQCSQQKVEQMVTSLGEHEARDIISQQGKIEVDCEFCNSHYVVDNIDVERLFNNASTPSTDSIH</sequence>
<gene>
    <name evidence="6" type="primary">hslO</name>
    <name evidence="6" type="ORF">ENJ51_03820</name>
</gene>
<evidence type="ECO:0000256" key="5">
    <source>
        <dbReference type="ARBA" id="ARBA00023284"/>
    </source>
</evidence>
<proteinExistence type="predicted"/>
<dbReference type="Gene3D" id="1.10.287.480">
    <property type="entry name" value="helix hairpin bin"/>
    <property type="match status" value="1"/>
</dbReference>
<name>A0A7V2SYT6_LEUMU</name>
<dbReference type="GO" id="GO:0044183">
    <property type="term" value="F:protein folding chaperone"/>
    <property type="evidence" value="ECO:0007669"/>
    <property type="project" value="TreeGrafter"/>
</dbReference>
<reference evidence="6" key="1">
    <citation type="journal article" date="2020" name="mSystems">
        <title>Genome- and Community-Level Interaction Insights into Carbon Utilization and Element Cycling Functions of Hydrothermarchaeota in Hydrothermal Sediment.</title>
        <authorList>
            <person name="Zhou Z."/>
            <person name="Liu Y."/>
            <person name="Xu W."/>
            <person name="Pan J."/>
            <person name="Luo Z.H."/>
            <person name="Li M."/>
        </authorList>
    </citation>
    <scope>NUCLEOTIDE SEQUENCE [LARGE SCALE GENOMIC DNA]</scope>
    <source>
        <strain evidence="6">HyVt-493</strain>
    </source>
</reference>
<dbReference type="CDD" id="cd00498">
    <property type="entry name" value="Hsp33"/>
    <property type="match status" value="1"/>
</dbReference>
<dbReference type="Gene3D" id="3.90.1280.10">
    <property type="entry name" value="HSP33 redox switch-like"/>
    <property type="match status" value="1"/>
</dbReference>
<comment type="caution">
    <text evidence="6">The sequence shown here is derived from an EMBL/GenBank/DDBJ whole genome shotgun (WGS) entry which is preliminary data.</text>
</comment>
<dbReference type="GO" id="GO:0042026">
    <property type="term" value="P:protein refolding"/>
    <property type="evidence" value="ECO:0007669"/>
    <property type="project" value="TreeGrafter"/>
</dbReference>
<evidence type="ECO:0000256" key="2">
    <source>
        <dbReference type="ARBA" id="ARBA00022833"/>
    </source>
</evidence>
<dbReference type="NCBIfam" id="NF001033">
    <property type="entry name" value="PRK00114.1"/>
    <property type="match status" value="1"/>
</dbReference>
<dbReference type="AlphaFoldDB" id="A0A7V2SYT6"/>
<dbReference type="Pfam" id="PF01430">
    <property type="entry name" value="HSP33"/>
    <property type="match status" value="1"/>
</dbReference>
<dbReference type="PANTHER" id="PTHR30111">
    <property type="entry name" value="33 KDA CHAPERONIN"/>
    <property type="match status" value="1"/>
</dbReference>
<dbReference type="EMBL" id="DRMS01000153">
    <property type="protein sequence ID" value="HFC91919.1"/>
    <property type="molecule type" value="Genomic_DNA"/>
</dbReference>
<protein>
    <submittedName>
        <fullName evidence="6">Hsp33 family molecular chaperone HslO</fullName>
    </submittedName>
</protein>
<organism evidence="6">
    <name type="scientific">Leucothrix mucor</name>
    <dbReference type="NCBI Taxonomy" id="45248"/>
    <lineage>
        <taxon>Bacteria</taxon>
        <taxon>Pseudomonadati</taxon>
        <taxon>Pseudomonadota</taxon>
        <taxon>Gammaproteobacteria</taxon>
        <taxon>Thiotrichales</taxon>
        <taxon>Thiotrichaceae</taxon>
        <taxon>Leucothrix</taxon>
    </lineage>
</organism>
<keyword evidence="5" id="KW-0676">Redox-active center</keyword>
<keyword evidence="3" id="KW-1015">Disulfide bond</keyword>
<evidence type="ECO:0000313" key="6">
    <source>
        <dbReference type="EMBL" id="HFC91919.1"/>
    </source>
</evidence>
<dbReference type="GO" id="GO:0005737">
    <property type="term" value="C:cytoplasm"/>
    <property type="evidence" value="ECO:0007669"/>
    <property type="project" value="InterPro"/>
</dbReference>
<dbReference type="PIRSF" id="PIRSF005261">
    <property type="entry name" value="Heat_shock_Hsp33"/>
    <property type="match status" value="1"/>
</dbReference>
<dbReference type="Proteomes" id="UP000885750">
    <property type="component" value="Unassembled WGS sequence"/>
</dbReference>
<keyword evidence="2" id="KW-0862">Zinc</keyword>